<evidence type="ECO:0000313" key="2">
    <source>
        <dbReference type="EMBL" id="KAK7685286.1"/>
    </source>
</evidence>
<feature type="compositionally biased region" description="Acidic residues" evidence="1">
    <location>
        <begin position="1"/>
        <end position="16"/>
    </location>
</feature>
<comment type="caution">
    <text evidence="2">The sequence shown here is derived from an EMBL/GenBank/DDBJ whole genome shotgun (WGS) entry which is preliminary data.</text>
</comment>
<feature type="region of interest" description="Disordered" evidence="1">
    <location>
        <begin position="1"/>
        <end position="26"/>
    </location>
</feature>
<dbReference type="Proteomes" id="UP001385951">
    <property type="component" value="Unassembled WGS sequence"/>
</dbReference>
<reference evidence="2 3" key="1">
    <citation type="submission" date="2022-09" db="EMBL/GenBank/DDBJ databases">
        <authorList>
            <person name="Palmer J.M."/>
        </authorList>
    </citation>
    <scope>NUCLEOTIDE SEQUENCE [LARGE SCALE GENOMIC DNA]</scope>
    <source>
        <strain evidence="2 3">DSM 7382</strain>
    </source>
</reference>
<organism evidence="2 3">
    <name type="scientific">Cerrena zonata</name>
    <dbReference type="NCBI Taxonomy" id="2478898"/>
    <lineage>
        <taxon>Eukaryota</taxon>
        <taxon>Fungi</taxon>
        <taxon>Dikarya</taxon>
        <taxon>Basidiomycota</taxon>
        <taxon>Agaricomycotina</taxon>
        <taxon>Agaricomycetes</taxon>
        <taxon>Polyporales</taxon>
        <taxon>Cerrenaceae</taxon>
        <taxon>Cerrena</taxon>
    </lineage>
</organism>
<dbReference type="EMBL" id="JASBNA010000021">
    <property type="protein sequence ID" value="KAK7685286.1"/>
    <property type="molecule type" value="Genomic_DNA"/>
</dbReference>
<accession>A0AAW0FWK5</accession>
<sequence>MSEDEDENVVELSDSESEGKASPAGVLRTENFVESLRNDPHGLPDRGQVHFTEKFEIIEGHPGPSRVQYGPLGWPPDSGRDPSRKGILKNASAAVSTPAIPSPAVSERSGFIQQSPSTRSTTSLRYRTPSPASDRSRSSPPIVGAGTPANLDYTPPISGRTPLGSSPSDSPHPIFPGTPAPPLSHLPIPLGSFPFSDPLPPLVIPPSPQSHTPFIPPYSYNPSTFVPPIIPSLPYSPDSPYIPPRSAYRTRPSWEYPVVGENTSAASAPVRELNWHVFLKTC</sequence>
<name>A0AAW0FWK5_9APHY</name>
<evidence type="ECO:0000313" key="3">
    <source>
        <dbReference type="Proteomes" id="UP001385951"/>
    </source>
</evidence>
<dbReference type="AlphaFoldDB" id="A0AAW0FWK5"/>
<feature type="region of interest" description="Disordered" evidence="1">
    <location>
        <begin position="59"/>
        <end position="181"/>
    </location>
</feature>
<keyword evidence="3" id="KW-1185">Reference proteome</keyword>
<proteinExistence type="predicted"/>
<feature type="compositionally biased region" description="Low complexity" evidence="1">
    <location>
        <begin position="115"/>
        <end position="141"/>
    </location>
</feature>
<evidence type="ECO:0000256" key="1">
    <source>
        <dbReference type="SAM" id="MobiDB-lite"/>
    </source>
</evidence>
<gene>
    <name evidence="2" type="ORF">QCA50_011649</name>
</gene>
<protein>
    <submittedName>
        <fullName evidence="2">Uncharacterized protein</fullName>
    </submittedName>
</protein>